<protein>
    <submittedName>
        <fullName evidence="2">Uncharacterized protein</fullName>
    </submittedName>
</protein>
<dbReference type="eggNOG" id="ENOG50342ZC">
    <property type="taxonomic scope" value="Bacteria"/>
</dbReference>
<evidence type="ECO:0000313" key="3">
    <source>
        <dbReference type="Proteomes" id="UP000003781"/>
    </source>
</evidence>
<feature type="signal peptide" evidence="1">
    <location>
        <begin position="1"/>
        <end position="24"/>
    </location>
</feature>
<dbReference type="RefSeq" id="WP_008274476.1">
    <property type="nucleotide sequence ID" value="NZ_AAXW01000006.1"/>
</dbReference>
<keyword evidence="3" id="KW-1185">Reference proteome</keyword>
<dbReference type="OrthoDB" id="6213869at2"/>
<dbReference type="Proteomes" id="UP000003781">
    <property type="component" value="Unassembled WGS sequence"/>
</dbReference>
<reference evidence="2 3" key="1">
    <citation type="submission" date="2007-03" db="EMBL/GenBank/DDBJ databases">
        <authorList>
            <person name="Stal L."/>
            <person name="Ferriera S."/>
            <person name="Johnson J."/>
            <person name="Kravitz S."/>
            <person name="Beeson K."/>
            <person name="Sutton G."/>
            <person name="Rogers Y.-H."/>
            <person name="Friedman R."/>
            <person name="Frazier M."/>
            <person name="Venter J.C."/>
        </authorList>
    </citation>
    <scope>NUCLEOTIDE SEQUENCE [LARGE SCALE GENOMIC DNA]</scope>
    <source>
        <strain evidence="2 3">CCY0110</strain>
    </source>
</reference>
<proteinExistence type="predicted"/>
<organism evidence="2 3">
    <name type="scientific">Crocosphaera chwakensis CCY0110</name>
    <dbReference type="NCBI Taxonomy" id="391612"/>
    <lineage>
        <taxon>Bacteria</taxon>
        <taxon>Bacillati</taxon>
        <taxon>Cyanobacteriota</taxon>
        <taxon>Cyanophyceae</taxon>
        <taxon>Oscillatoriophycideae</taxon>
        <taxon>Chroococcales</taxon>
        <taxon>Aphanothecaceae</taxon>
        <taxon>Crocosphaera</taxon>
        <taxon>Crocosphaera chwakensis</taxon>
    </lineage>
</organism>
<dbReference type="EMBL" id="AAXW01000006">
    <property type="protein sequence ID" value="EAZ92551.1"/>
    <property type="molecule type" value="Genomic_DNA"/>
</dbReference>
<comment type="caution">
    <text evidence="2">The sequence shown here is derived from an EMBL/GenBank/DDBJ whole genome shotgun (WGS) entry which is preliminary data.</text>
</comment>
<name>A3IM95_9CHRO</name>
<gene>
    <name evidence="2" type="ORF">CY0110_02459</name>
</gene>
<accession>A3IM95</accession>
<sequence>MLKFFKIILLGITIISFSTQMAYADQCSYIDKEQALKAATFLKLNQLIYLFCEPCGETTPEPVTIQSISVGTVDYQNYWQVSINNQGVDLAYTYVPSSLGQKPINLAALAGCSAHDVSPFINLNI</sequence>
<evidence type="ECO:0000313" key="2">
    <source>
        <dbReference type="EMBL" id="EAZ92551.1"/>
    </source>
</evidence>
<keyword evidence="1" id="KW-0732">Signal</keyword>
<dbReference type="AlphaFoldDB" id="A3IM95"/>
<feature type="chain" id="PRO_5002653985" evidence="1">
    <location>
        <begin position="25"/>
        <end position="125"/>
    </location>
</feature>
<evidence type="ECO:0000256" key="1">
    <source>
        <dbReference type="SAM" id="SignalP"/>
    </source>
</evidence>